<dbReference type="Pfam" id="PF13586">
    <property type="entry name" value="DDE_Tnp_1_2"/>
    <property type="match status" value="1"/>
</dbReference>
<sequence>PKRWIVERTFGWLNRFRRLSKDYEVYSEVSEAMIYGSLLRLMVRRLAI</sequence>
<keyword evidence="3" id="KW-1185">Reference proteome</keyword>
<evidence type="ECO:0000313" key="3">
    <source>
        <dbReference type="Proteomes" id="UP000004344"/>
    </source>
</evidence>
<dbReference type="PANTHER" id="PTHR30007:SF0">
    <property type="entry name" value="TRANSPOSASE"/>
    <property type="match status" value="1"/>
</dbReference>
<accession>G6FR02</accession>
<gene>
    <name evidence="2" type="ORF">FJSC11DRAFT_1299</name>
</gene>
<evidence type="ECO:0000259" key="1">
    <source>
        <dbReference type="Pfam" id="PF13586"/>
    </source>
</evidence>
<comment type="caution">
    <text evidence="2">The sequence shown here is derived from an EMBL/GenBank/DDBJ whole genome shotgun (WGS) entry which is preliminary data.</text>
</comment>
<dbReference type="AlphaFoldDB" id="G6FR02"/>
<feature type="non-terminal residue" evidence="2">
    <location>
        <position position="1"/>
    </location>
</feature>
<name>G6FR02_9CYAN</name>
<dbReference type="Proteomes" id="UP000004344">
    <property type="component" value="Unassembled WGS sequence"/>
</dbReference>
<protein>
    <submittedName>
        <fullName evidence="2">Transposase IS4 family protein</fullName>
    </submittedName>
</protein>
<dbReference type="EMBL" id="AGIZ01000003">
    <property type="protein sequence ID" value="EHC18237.1"/>
    <property type="molecule type" value="Genomic_DNA"/>
</dbReference>
<proteinExistence type="predicted"/>
<dbReference type="PANTHER" id="PTHR30007">
    <property type="entry name" value="PHP DOMAIN PROTEIN"/>
    <property type="match status" value="1"/>
</dbReference>
<feature type="domain" description="Transposase DDE" evidence="1">
    <location>
        <begin position="2"/>
        <end position="42"/>
    </location>
</feature>
<dbReference type="InterPro" id="IPR025668">
    <property type="entry name" value="Tnp_DDE_dom"/>
</dbReference>
<organism evidence="2 3">
    <name type="scientific">Fischerella thermalis JSC-11</name>
    <dbReference type="NCBI Taxonomy" id="741277"/>
    <lineage>
        <taxon>Bacteria</taxon>
        <taxon>Bacillati</taxon>
        <taxon>Cyanobacteriota</taxon>
        <taxon>Cyanophyceae</taxon>
        <taxon>Nostocales</taxon>
        <taxon>Hapalosiphonaceae</taxon>
        <taxon>Fischerella</taxon>
    </lineage>
</organism>
<dbReference type="RefSeq" id="WP_009455705.1">
    <property type="nucleotide sequence ID" value="NZ_AGIZ01000003.1"/>
</dbReference>
<evidence type="ECO:0000313" key="2">
    <source>
        <dbReference type="EMBL" id="EHC18237.1"/>
    </source>
</evidence>
<reference evidence="2 3" key="1">
    <citation type="submission" date="2011-09" db="EMBL/GenBank/DDBJ databases">
        <title>The draft genome of Fischerella sp. JSC-11.</title>
        <authorList>
            <consortium name="US DOE Joint Genome Institute (JGI-PGF)"/>
            <person name="Lucas S."/>
            <person name="Han J."/>
            <person name="Lapidus A."/>
            <person name="Cheng J.-F."/>
            <person name="Goodwin L."/>
            <person name="Pitluck S."/>
            <person name="Peters L."/>
            <person name="Land M.L."/>
            <person name="Hauser L."/>
            <person name="Sarkisova S."/>
            <person name="Bryant D.A."/>
            <person name="Brown I."/>
            <person name="Woyke T.J."/>
        </authorList>
    </citation>
    <scope>NUCLEOTIDE SEQUENCE [LARGE SCALE GENOMIC DNA]</scope>
    <source>
        <strain evidence="2 3">JSC-11</strain>
    </source>
</reference>